<sequence>MGLLCRIANDTARNSPAAPQARRQTVEKGKEAKEESGEKLAVAKPCIFAQQSASHAANAAKKGWRTPFSFKINPPRARRILNRRFAHARDSVPK</sequence>
<comment type="caution">
    <text evidence="2">The sequence shown here is derived from an EMBL/GenBank/DDBJ whole genome shotgun (WGS) entry which is preliminary data.</text>
</comment>
<evidence type="ECO:0000313" key="2">
    <source>
        <dbReference type="EMBL" id="KUE75587.1"/>
    </source>
</evidence>
<dbReference type="AlphaFoldDB" id="A0A0W7TP53"/>
<organism evidence="2 3">
    <name type="scientific">Ruthenibacterium lactatiformans</name>
    <dbReference type="NCBI Taxonomy" id="1550024"/>
    <lineage>
        <taxon>Bacteria</taxon>
        <taxon>Bacillati</taxon>
        <taxon>Bacillota</taxon>
        <taxon>Clostridia</taxon>
        <taxon>Eubacteriales</taxon>
        <taxon>Oscillospiraceae</taxon>
        <taxon>Ruthenibacterium</taxon>
    </lineage>
</organism>
<evidence type="ECO:0000256" key="1">
    <source>
        <dbReference type="SAM" id="MobiDB-lite"/>
    </source>
</evidence>
<evidence type="ECO:0000313" key="3">
    <source>
        <dbReference type="Proteomes" id="UP000053433"/>
    </source>
</evidence>
<feature type="region of interest" description="Disordered" evidence="1">
    <location>
        <begin position="8"/>
        <end position="38"/>
    </location>
</feature>
<name>A0A0W7TP53_9FIRM</name>
<proteinExistence type="predicted"/>
<dbReference type="Proteomes" id="UP000053433">
    <property type="component" value="Unassembled WGS sequence"/>
</dbReference>
<accession>A0A0W7TP53</accession>
<dbReference type="EMBL" id="LMUA01000019">
    <property type="protein sequence ID" value="KUE75587.1"/>
    <property type="molecule type" value="Genomic_DNA"/>
</dbReference>
<reference evidence="2 3" key="1">
    <citation type="submission" date="2015-10" db="EMBL/GenBank/DDBJ databases">
        <title>A novel member of the family Ruminococcaceae isolated from human faeces.</title>
        <authorList>
            <person name="Shkoporov A.N."/>
            <person name="Chaplin A.V."/>
            <person name="Motuzova O.V."/>
            <person name="Kafarskaia L.I."/>
            <person name="Efimov B.A."/>
        </authorList>
    </citation>
    <scope>NUCLEOTIDE SEQUENCE [LARGE SCALE GENOMIC DNA]</scope>
    <source>
        <strain evidence="2 3">668</strain>
    </source>
</reference>
<protein>
    <submittedName>
        <fullName evidence="2">Uncharacterized protein</fullName>
    </submittedName>
</protein>
<feature type="compositionally biased region" description="Basic and acidic residues" evidence="1">
    <location>
        <begin position="24"/>
        <end position="38"/>
    </location>
</feature>
<gene>
    <name evidence="2" type="ORF">ASJ35_13185</name>
</gene>